<proteinExistence type="predicted"/>
<dbReference type="Proteomes" id="UP000663193">
    <property type="component" value="Chromosome 8"/>
</dbReference>
<dbReference type="EMBL" id="CP069030">
    <property type="protein sequence ID" value="QRC97913.1"/>
    <property type="molecule type" value="Genomic_DNA"/>
</dbReference>
<protein>
    <submittedName>
        <fullName evidence="1">Uncharacterized protein</fullName>
    </submittedName>
</protein>
<keyword evidence="2" id="KW-1185">Reference proteome</keyword>
<sequence>MCSSNVISSVQYLRTNTVATVGGLKLSKHSSLTWCRPRSASPGGSGFDNQSPTFL</sequence>
<evidence type="ECO:0000313" key="2">
    <source>
        <dbReference type="Proteomes" id="UP000663193"/>
    </source>
</evidence>
<reference evidence="2" key="1">
    <citation type="journal article" date="2021" name="BMC Genomics">
        <title>Chromosome-level genome assembly and manually-curated proteome of model necrotroph Parastagonospora nodorum Sn15 reveals a genome-wide trove of candidate effector homologs, and redundancy of virulence-related functions within an accessory chromosome.</title>
        <authorList>
            <person name="Bertazzoni S."/>
            <person name="Jones D.A.B."/>
            <person name="Phan H.T."/>
            <person name="Tan K.-C."/>
            <person name="Hane J.K."/>
        </authorList>
    </citation>
    <scope>NUCLEOTIDE SEQUENCE [LARGE SCALE GENOMIC DNA]</scope>
    <source>
        <strain evidence="2">SN15 / ATCC MYA-4574 / FGSC 10173)</strain>
    </source>
</reference>
<accession>A0A7U2F3B5</accession>
<name>A0A7U2F3B5_PHANO</name>
<gene>
    <name evidence="1" type="ORF">JI435_411230</name>
</gene>
<organism evidence="1 2">
    <name type="scientific">Phaeosphaeria nodorum (strain SN15 / ATCC MYA-4574 / FGSC 10173)</name>
    <name type="common">Glume blotch fungus</name>
    <name type="synonym">Parastagonospora nodorum</name>
    <dbReference type="NCBI Taxonomy" id="321614"/>
    <lineage>
        <taxon>Eukaryota</taxon>
        <taxon>Fungi</taxon>
        <taxon>Dikarya</taxon>
        <taxon>Ascomycota</taxon>
        <taxon>Pezizomycotina</taxon>
        <taxon>Dothideomycetes</taxon>
        <taxon>Pleosporomycetidae</taxon>
        <taxon>Pleosporales</taxon>
        <taxon>Pleosporineae</taxon>
        <taxon>Phaeosphaeriaceae</taxon>
        <taxon>Parastagonospora</taxon>
    </lineage>
</organism>
<dbReference type="AlphaFoldDB" id="A0A7U2F3B5"/>
<evidence type="ECO:0000313" key="1">
    <source>
        <dbReference type="EMBL" id="QRC97913.1"/>
    </source>
</evidence>
<dbReference type="VEuPathDB" id="FungiDB:JI435_411230"/>